<keyword evidence="3" id="KW-0539">Nucleus</keyword>
<dbReference type="InterPro" id="IPR022656">
    <property type="entry name" value="XPA_C"/>
</dbReference>
<accession>A0AAW1PL85</accession>
<evidence type="ECO:0000256" key="2">
    <source>
        <dbReference type="ARBA" id="ARBA00022833"/>
    </source>
</evidence>
<dbReference type="SUPFAM" id="SSF46955">
    <property type="entry name" value="Putative DNA-binding domain"/>
    <property type="match status" value="1"/>
</dbReference>
<comment type="caution">
    <text evidence="5">The sequence shown here is derived from an EMBL/GenBank/DDBJ whole genome shotgun (WGS) entry which is preliminary data.</text>
</comment>
<gene>
    <name evidence="5" type="ORF">WJX72_004726</name>
</gene>
<organism evidence="5 6">
    <name type="scientific">[Myrmecia] bisecta</name>
    <dbReference type="NCBI Taxonomy" id="41462"/>
    <lineage>
        <taxon>Eukaryota</taxon>
        <taxon>Viridiplantae</taxon>
        <taxon>Chlorophyta</taxon>
        <taxon>core chlorophytes</taxon>
        <taxon>Trebouxiophyceae</taxon>
        <taxon>Trebouxiales</taxon>
        <taxon>Trebouxiaceae</taxon>
        <taxon>Myrmecia</taxon>
    </lineage>
</organism>
<protein>
    <recommendedName>
        <fullName evidence="4">SAP domain-containing protein</fullName>
    </recommendedName>
</protein>
<dbReference type="Proteomes" id="UP001489004">
    <property type="component" value="Unassembled WGS sequence"/>
</dbReference>
<proteinExistence type="predicted"/>
<dbReference type="Gene3D" id="3.90.530.10">
    <property type="entry name" value="XPA C-terminal domain"/>
    <property type="match status" value="1"/>
</dbReference>
<evidence type="ECO:0000313" key="6">
    <source>
        <dbReference type="Proteomes" id="UP001489004"/>
    </source>
</evidence>
<dbReference type="Pfam" id="PF05181">
    <property type="entry name" value="XPA_C"/>
    <property type="match status" value="1"/>
</dbReference>
<name>A0AAW1PL85_9CHLO</name>
<dbReference type="InterPro" id="IPR009061">
    <property type="entry name" value="DNA-bd_dom_put_sf"/>
</dbReference>
<sequence length="256" mass="28048">MALSLPQEIWECSAVGLIDDDHLSSSASIARDIASLARTSKDSNLQAGVAAAWHALAATCGVQASQKCCPSEFGSWENVEADVGSYDVPKLKTCLRALGQPVSGRKADLVARVLAHLPSGRPTASDALQQQVKREKNSLICQTDAIKQFRLKKEDFARLWADVRANPHNPWGEMRLYRVVDAKNEKLADASAKRRKTAAHNLFMRPTRHQELVQAIAEVGLQCRPEDLHTPAAEKYIKSGTGSLAKLVETLRKGWS</sequence>
<keyword evidence="6" id="KW-1185">Reference proteome</keyword>
<dbReference type="Gene3D" id="1.10.720.30">
    <property type="entry name" value="SAP domain"/>
    <property type="match status" value="1"/>
</dbReference>
<evidence type="ECO:0000313" key="5">
    <source>
        <dbReference type="EMBL" id="KAK9808838.1"/>
    </source>
</evidence>
<evidence type="ECO:0000256" key="1">
    <source>
        <dbReference type="ARBA" id="ARBA00004123"/>
    </source>
</evidence>
<dbReference type="SUPFAM" id="SSF68906">
    <property type="entry name" value="SAP domain"/>
    <property type="match status" value="1"/>
</dbReference>
<reference evidence="5 6" key="1">
    <citation type="journal article" date="2024" name="Nat. Commun.">
        <title>Phylogenomics reveals the evolutionary origins of lichenization in chlorophyte algae.</title>
        <authorList>
            <person name="Puginier C."/>
            <person name="Libourel C."/>
            <person name="Otte J."/>
            <person name="Skaloud P."/>
            <person name="Haon M."/>
            <person name="Grisel S."/>
            <person name="Petersen M."/>
            <person name="Berrin J.G."/>
            <person name="Delaux P.M."/>
            <person name="Dal Grande F."/>
            <person name="Keller J."/>
        </authorList>
    </citation>
    <scope>NUCLEOTIDE SEQUENCE [LARGE SCALE GENOMIC DNA]</scope>
    <source>
        <strain evidence="5 6">SAG 2043</strain>
    </source>
</reference>
<dbReference type="EMBL" id="JALJOR010000011">
    <property type="protein sequence ID" value="KAK9808838.1"/>
    <property type="molecule type" value="Genomic_DNA"/>
</dbReference>
<dbReference type="InterPro" id="IPR036361">
    <property type="entry name" value="SAP_dom_sf"/>
</dbReference>
<evidence type="ECO:0000256" key="3">
    <source>
        <dbReference type="ARBA" id="ARBA00023242"/>
    </source>
</evidence>
<dbReference type="PROSITE" id="PS50800">
    <property type="entry name" value="SAP"/>
    <property type="match status" value="1"/>
</dbReference>
<dbReference type="InterPro" id="IPR003034">
    <property type="entry name" value="SAP_dom"/>
</dbReference>
<dbReference type="InterPro" id="IPR037129">
    <property type="entry name" value="XPA_sf"/>
</dbReference>
<dbReference type="AlphaFoldDB" id="A0AAW1PL85"/>
<dbReference type="Pfam" id="PF02037">
    <property type="entry name" value="SAP"/>
    <property type="match status" value="1"/>
</dbReference>
<feature type="domain" description="SAP" evidence="4">
    <location>
        <begin position="83"/>
        <end position="117"/>
    </location>
</feature>
<keyword evidence="2" id="KW-0862">Zinc</keyword>
<dbReference type="SMART" id="SM00513">
    <property type="entry name" value="SAP"/>
    <property type="match status" value="1"/>
</dbReference>
<evidence type="ECO:0000259" key="4">
    <source>
        <dbReference type="PROSITE" id="PS50800"/>
    </source>
</evidence>
<comment type="subcellular location">
    <subcellularLocation>
        <location evidence="1">Nucleus</location>
    </subcellularLocation>
</comment>
<dbReference type="CDD" id="cd21075">
    <property type="entry name" value="DBD_XPA-like"/>
    <property type="match status" value="1"/>
</dbReference>
<dbReference type="GO" id="GO:0005634">
    <property type="term" value="C:nucleus"/>
    <property type="evidence" value="ECO:0007669"/>
    <property type="project" value="UniProtKB-SubCell"/>
</dbReference>